<accession>A0ABW4LHM9</accession>
<evidence type="ECO:0000313" key="2">
    <source>
        <dbReference type="Proteomes" id="UP001597347"/>
    </source>
</evidence>
<reference evidence="2" key="1">
    <citation type="journal article" date="2019" name="Int. J. Syst. Evol. Microbiol.">
        <title>The Global Catalogue of Microorganisms (GCM) 10K type strain sequencing project: providing services to taxonomists for standard genome sequencing and annotation.</title>
        <authorList>
            <consortium name="The Broad Institute Genomics Platform"/>
            <consortium name="The Broad Institute Genome Sequencing Center for Infectious Disease"/>
            <person name="Wu L."/>
            <person name="Ma J."/>
        </authorList>
    </citation>
    <scope>NUCLEOTIDE SEQUENCE [LARGE SCALE GENOMIC DNA]</scope>
    <source>
        <strain evidence="2">CGMCC 1.12471</strain>
    </source>
</reference>
<proteinExistence type="predicted"/>
<dbReference type="RefSeq" id="WP_377936139.1">
    <property type="nucleotide sequence ID" value="NZ_JBHUEA010000026.1"/>
</dbReference>
<protein>
    <submittedName>
        <fullName evidence="1">Uncharacterized protein</fullName>
    </submittedName>
</protein>
<dbReference type="EMBL" id="JBHUEA010000026">
    <property type="protein sequence ID" value="MFD1722753.1"/>
    <property type="molecule type" value="Genomic_DNA"/>
</dbReference>
<gene>
    <name evidence="1" type="ORF">ACFSBI_14450</name>
</gene>
<keyword evidence="2" id="KW-1185">Reference proteome</keyword>
<name>A0ABW4LHM9_9MICO</name>
<dbReference type="Proteomes" id="UP001597347">
    <property type="component" value="Unassembled WGS sequence"/>
</dbReference>
<evidence type="ECO:0000313" key="1">
    <source>
        <dbReference type="EMBL" id="MFD1722753.1"/>
    </source>
</evidence>
<comment type="caution">
    <text evidence="1">The sequence shown here is derived from an EMBL/GenBank/DDBJ whole genome shotgun (WGS) entry which is preliminary data.</text>
</comment>
<sequence length="138" mass="14689">MGARRRAASWRWTAAALLGLTGPARPASSRSPFRRSEASGYEAPAAAVNPLQFGRAYQLPPFGRGNGIEALFWTPLARVPADIAPGVLVALAAAGIPGWAAPVRPARRGAPPHEDLWASSAEVERAQDVVMQVLRDRD</sequence>
<organism evidence="1 2">
    <name type="scientific">Amnibacterium endophyticum</name>
    <dbReference type="NCBI Taxonomy" id="2109337"/>
    <lineage>
        <taxon>Bacteria</taxon>
        <taxon>Bacillati</taxon>
        <taxon>Actinomycetota</taxon>
        <taxon>Actinomycetes</taxon>
        <taxon>Micrococcales</taxon>
        <taxon>Microbacteriaceae</taxon>
        <taxon>Amnibacterium</taxon>
    </lineage>
</organism>